<accession>A0A6M3L1T3</accession>
<evidence type="ECO:0000313" key="1">
    <source>
        <dbReference type="EMBL" id="QJA88210.1"/>
    </source>
</evidence>
<organism evidence="1">
    <name type="scientific">viral metagenome</name>
    <dbReference type="NCBI Taxonomy" id="1070528"/>
    <lineage>
        <taxon>unclassified sequences</taxon>
        <taxon>metagenomes</taxon>
        <taxon>organismal metagenomes</taxon>
    </lineage>
</organism>
<sequence length="101" mass="10869">MTTIELDFPAAVQMIAAGEERVRLFEAHVNHGVDYGVVGSSIVQTMRGVHAIREAFRLPTEAELDAAHEAAVADMARLEAAAGLPDVPLAECESRAIWGDR</sequence>
<reference evidence="1" key="1">
    <citation type="submission" date="2020-03" db="EMBL/GenBank/DDBJ databases">
        <title>The deep terrestrial virosphere.</title>
        <authorList>
            <person name="Holmfeldt K."/>
            <person name="Nilsson E."/>
            <person name="Simone D."/>
            <person name="Lopez-Fernandez M."/>
            <person name="Wu X."/>
            <person name="de Brujin I."/>
            <person name="Lundin D."/>
            <person name="Andersson A."/>
            <person name="Bertilsson S."/>
            <person name="Dopson M."/>
        </authorList>
    </citation>
    <scope>NUCLEOTIDE SEQUENCE</scope>
    <source>
        <strain evidence="1">MM415B02810</strain>
    </source>
</reference>
<dbReference type="AlphaFoldDB" id="A0A6M3L1T3"/>
<protein>
    <submittedName>
        <fullName evidence="1">Uncharacterized protein</fullName>
    </submittedName>
</protein>
<name>A0A6M3L1T3_9ZZZZ</name>
<gene>
    <name evidence="1" type="ORF">MM415B02810_0008</name>
</gene>
<dbReference type="EMBL" id="MT142762">
    <property type="protein sequence ID" value="QJA88210.1"/>
    <property type="molecule type" value="Genomic_DNA"/>
</dbReference>
<proteinExistence type="predicted"/>